<accession>A0ACC2PNQ9</accession>
<reference evidence="1" key="1">
    <citation type="submission" date="2023-04" db="EMBL/GenBank/DDBJ databases">
        <title>A chromosome-level genome assembly of the parasitoid wasp Eretmocerus hayati.</title>
        <authorList>
            <person name="Zhong Y."/>
            <person name="Liu S."/>
            <person name="Liu Y."/>
        </authorList>
    </citation>
    <scope>NUCLEOTIDE SEQUENCE</scope>
    <source>
        <strain evidence="1">ZJU_SS_LIU_2023</strain>
    </source>
</reference>
<evidence type="ECO:0000313" key="2">
    <source>
        <dbReference type="Proteomes" id="UP001239111"/>
    </source>
</evidence>
<name>A0ACC2PNQ9_9HYME</name>
<protein>
    <submittedName>
        <fullName evidence="1">Uncharacterized protein</fullName>
    </submittedName>
</protein>
<dbReference type="Proteomes" id="UP001239111">
    <property type="component" value="Chromosome 1"/>
</dbReference>
<proteinExistence type="predicted"/>
<gene>
    <name evidence="1" type="ORF">QAD02_020737</name>
</gene>
<keyword evidence="2" id="KW-1185">Reference proteome</keyword>
<sequence length="171" mass="18360">MCSSSIVYTKNSKVVIAISSSIGILSDLGCFLFAAVRVKKTSLEMSETSYFECVEKLQGCIPFTWCAEKDGCIEALSGHKAVNNDLAFLTMGEGGRVDCDRAGAKHTLFGSVLGALGGHNQFARGPLPRNICRVPGVTIELLVHISAITKQCIDFKVIRASLIRDSVAAFK</sequence>
<evidence type="ECO:0000313" key="1">
    <source>
        <dbReference type="EMBL" id="KAJ8684944.1"/>
    </source>
</evidence>
<organism evidence="1 2">
    <name type="scientific">Eretmocerus hayati</name>
    <dbReference type="NCBI Taxonomy" id="131215"/>
    <lineage>
        <taxon>Eukaryota</taxon>
        <taxon>Metazoa</taxon>
        <taxon>Ecdysozoa</taxon>
        <taxon>Arthropoda</taxon>
        <taxon>Hexapoda</taxon>
        <taxon>Insecta</taxon>
        <taxon>Pterygota</taxon>
        <taxon>Neoptera</taxon>
        <taxon>Endopterygota</taxon>
        <taxon>Hymenoptera</taxon>
        <taxon>Apocrita</taxon>
        <taxon>Proctotrupomorpha</taxon>
        <taxon>Chalcidoidea</taxon>
        <taxon>Aphelinidae</taxon>
        <taxon>Aphelininae</taxon>
        <taxon>Eretmocerus</taxon>
    </lineage>
</organism>
<comment type="caution">
    <text evidence="1">The sequence shown here is derived from an EMBL/GenBank/DDBJ whole genome shotgun (WGS) entry which is preliminary data.</text>
</comment>
<dbReference type="EMBL" id="CM056741">
    <property type="protein sequence ID" value="KAJ8684944.1"/>
    <property type="molecule type" value="Genomic_DNA"/>
</dbReference>